<dbReference type="EMBL" id="CH476732">
    <property type="protein sequence ID" value="EIE76386.1"/>
    <property type="molecule type" value="Genomic_DNA"/>
</dbReference>
<dbReference type="GeneID" id="93608062"/>
<name>I1BJK6_RHIO9</name>
<dbReference type="eggNOG" id="ENOG502RAZS">
    <property type="taxonomic scope" value="Eukaryota"/>
</dbReference>
<proteinExistence type="predicted"/>
<dbReference type="Proteomes" id="UP000009138">
    <property type="component" value="Unassembled WGS sequence"/>
</dbReference>
<evidence type="ECO:0000313" key="2">
    <source>
        <dbReference type="EMBL" id="EIE76386.1"/>
    </source>
</evidence>
<keyword evidence="3" id="KW-1185">Reference proteome</keyword>
<keyword evidence="1" id="KW-0732">Signal</keyword>
<gene>
    <name evidence="2" type="ORF">RO3G_01090</name>
</gene>
<dbReference type="AlphaFoldDB" id="I1BJK6"/>
<accession>I1BJK6</accession>
<reference evidence="2 3" key="1">
    <citation type="journal article" date="2009" name="PLoS Genet.">
        <title>Genomic analysis of the basal lineage fungus Rhizopus oryzae reveals a whole-genome duplication.</title>
        <authorList>
            <person name="Ma L.-J."/>
            <person name="Ibrahim A.S."/>
            <person name="Skory C."/>
            <person name="Grabherr M.G."/>
            <person name="Burger G."/>
            <person name="Butler M."/>
            <person name="Elias M."/>
            <person name="Idnurm A."/>
            <person name="Lang B.F."/>
            <person name="Sone T."/>
            <person name="Abe A."/>
            <person name="Calvo S.E."/>
            <person name="Corrochano L.M."/>
            <person name="Engels R."/>
            <person name="Fu J."/>
            <person name="Hansberg W."/>
            <person name="Kim J.-M."/>
            <person name="Kodira C.D."/>
            <person name="Koehrsen M.J."/>
            <person name="Liu B."/>
            <person name="Miranda-Saavedra D."/>
            <person name="O'Leary S."/>
            <person name="Ortiz-Castellanos L."/>
            <person name="Poulter R."/>
            <person name="Rodriguez-Romero J."/>
            <person name="Ruiz-Herrera J."/>
            <person name="Shen Y.-Q."/>
            <person name="Zeng Q."/>
            <person name="Galagan J."/>
            <person name="Birren B.W."/>
            <person name="Cuomo C.A."/>
            <person name="Wickes B.L."/>
        </authorList>
    </citation>
    <scope>NUCLEOTIDE SEQUENCE [LARGE SCALE GENOMIC DNA]</scope>
    <source>
        <strain evidence="3">RA 99-880 / ATCC MYA-4621 / FGSC 9543 / NRRL 43880</strain>
    </source>
</reference>
<protein>
    <submittedName>
        <fullName evidence="2">Uncharacterized protein</fullName>
    </submittedName>
</protein>
<dbReference type="OMA" id="RSHVMIK"/>
<dbReference type="InParanoid" id="I1BJK6"/>
<feature type="chain" id="PRO_5003637565" evidence="1">
    <location>
        <begin position="22"/>
        <end position="132"/>
    </location>
</feature>
<sequence length="132" mass="15083">MLLLLPVFLLIISNLFSNTFAAPTETWNKRPSQFRMQVYSRPFRKGTVQHIRTYIEAPSQSPCWNLSSKRVGSYELNDPLVKVTFYRSPDCKGSPSAIYKNSALPRDHVLIKAKSVSITKVKPILLQSRKDL</sequence>
<evidence type="ECO:0000256" key="1">
    <source>
        <dbReference type="SAM" id="SignalP"/>
    </source>
</evidence>
<evidence type="ECO:0000313" key="3">
    <source>
        <dbReference type="Proteomes" id="UP000009138"/>
    </source>
</evidence>
<dbReference type="OrthoDB" id="2265046at2759"/>
<feature type="signal peptide" evidence="1">
    <location>
        <begin position="1"/>
        <end position="21"/>
    </location>
</feature>
<dbReference type="RefSeq" id="XP_067511782.1">
    <property type="nucleotide sequence ID" value="XM_067655681.1"/>
</dbReference>
<organism evidence="2 3">
    <name type="scientific">Rhizopus delemar (strain RA 99-880 / ATCC MYA-4621 / FGSC 9543 / NRRL 43880)</name>
    <name type="common">Mucormycosis agent</name>
    <name type="synonym">Rhizopus arrhizus var. delemar</name>
    <dbReference type="NCBI Taxonomy" id="246409"/>
    <lineage>
        <taxon>Eukaryota</taxon>
        <taxon>Fungi</taxon>
        <taxon>Fungi incertae sedis</taxon>
        <taxon>Mucoromycota</taxon>
        <taxon>Mucoromycotina</taxon>
        <taxon>Mucoromycetes</taxon>
        <taxon>Mucorales</taxon>
        <taxon>Mucorineae</taxon>
        <taxon>Rhizopodaceae</taxon>
        <taxon>Rhizopus</taxon>
    </lineage>
</organism>
<dbReference type="VEuPathDB" id="FungiDB:RO3G_01090"/>